<dbReference type="InterPro" id="IPR001123">
    <property type="entry name" value="LeuE-type"/>
</dbReference>
<dbReference type="RefSeq" id="WP_369409351.1">
    <property type="nucleotide sequence ID" value="NZ_WQLB01000017.1"/>
</dbReference>
<gene>
    <name evidence="7" type="ORF">GO986_12930</name>
</gene>
<comment type="caution">
    <text evidence="7">The sequence shown here is derived from an EMBL/GenBank/DDBJ whole genome shotgun (WGS) entry which is preliminary data.</text>
</comment>
<evidence type="ECO:0000313" key="7">
    <source>
        <dbReference type="EMBL" id="MVN87666.1"/>
    </source>
</evidence>
<feature type="transmembrane region" description="Helical" evidence="6">
    <location>
        <begin position="37"/>
        <end position="57"/>
    </location>
</feature>
<accession>A0A7C9IBW9</accession>
<keyword evidence="5 6" id="KW-0472">Membrane</keyword>
<dbReference type="EMBL" id="WQLB01000017">
    <property type="protein sequence ID" value="MVN87666.1"/>
    <property type="molecule type" value="Genomic_DNA"/>
</dbReference>
<sequence>MPPFLRGLTLGLSLIVAIGPQNAFVLRAGLTRRHALLSALTCALCDSLLIALGVLGLGSWLARVPVLVTLGTLLGAAFLGWYGLKALRSAWAGGGTGLAAGENETSPATPRQVVGTALGFSLLNPHALLDTVVLLGGASAGLDGEGRLAFLGGTALASWAWFFALALAGRTLAPIMARPQAWRVLDTLIGVTLLVTAVSLLLTAAASFTLETRTLLQAVEAAFSFRHSWPLWLSL</sequence>
<reference evidence="7 8" key="1">
    <citation type="submission" date="2019-12" db="EMBL/GenBank/DDBJ databases">
        <title>Deinococcus sp. HMF7620 Genome sequencing and assembly.</title>
        <authorList>
            <person name="Kang H."/>
            <person name="Kim H."/>
            <person name="Joh K."/>
        </authorList>
    </citation>
    <scope>NUCLEOTIDE SEQUENCE [LARGE SCALE GENOMIC DNA]</scope>
    <source>
        <strain evidence="7 8">HMF7620</strain>
    </source>
</reference>
<dbReference type="AlphaFoldDB" id="A0A7C9IBW9"/>
<dbReference type="PANTHER" id="PTHR30086:SF20">
    <property type="entry name" value="ARGININE EXPORTER PROTEIN ARGO-RELATED"/>
    <property type="match status" value="1"/>
</dbReference>
<organism evidence="7 8">
    <name type="scientific">Deinococcus arboris</name>
    <dbReference type="NCBI Taxonomy" id="2682977"/>
    <lineage>
        <taxon>Bacteria</taxon>
        <taxon>Thermotogati</taxon>
        <taxon>Deinococcota</taxon>
        <taxon>Deinococci</taxon>
        <taxon>Deinococcales</taxon>
        <taxon>Deinococcaceae</taxon>
        <taxon>Deinococcus</taxon>
    </lineage>
</organism>
<keyword evidence="3 6" id="KW-0812">Transmembrane</keyword>
<dbReference type="GO" id="GO:0005886">
    <property type="term" value="C:plasma membrane"/>
    <property type="evidence" value="ECO:0007669"/>
    <property type="project" value="UniProtKB-SubCell"/>
</dbReference>
<evidence type="ECO:0000313" key="8">
    <source>
        <dbReference type="Proteomes" id="UP000483286"/>
    </source>
</evidence>
<evidence type="ECO:0000256" key="3">
    <source>
        <dbReference type="ARBA" id="ARBA00022692"/>
    </source>
</evidence>
<evidence type="ECO:0000256" key="5">
    <source>
        <dbReference type="ARBA" id="ARBA00023136"/>
    </source>
</evidence>
<dbReference type="Proteomes" id="UP000483286">
    <property type="component" value="Unassembled WGS sequence"/>
</dbReference>
<dbReference type="Pfam" id="PF01810">
    <property type="entry name" value="LysE"/>
    <property type="match status" value="1"/>
</dbReference>
<keyword evidence="4 6" id="KW-1133">Transmembrane helix</keyword>
<evidence type="ECO:0000256" key="4">
    <source>
        <dbReference type="ARBA" id="ARBA00022989"/>
    </source>
</evidence>
<dbReference type="GO" id="GO:0015171">
    <property type="term" value="F:amino acid transmembrane transporter activity"/>
    <property type="evidence" value="ECO:0007669"/>
    <property type="project" value="TreeGrafter"/>
</dbReference>
<comment type="subcellular location">
    <subcellularLocation>
        <location evidence="1">Cell membrane</location>
        <topology evidence="1">Multi-pass membrane protein</topology>
    </subcellularLocation>
</comment>
<feature type="transmembrane region" description="Helical" evidence="6">
    <location>
        <begin position="188"/>
        <end position="210"/>
    </location>
</feature>
<protein>
    <submittedName>
        <fullName evidence="7">Amino acid transporter</fullName>
    </submittedName>
</protein>
<evidence type="ECO:0000256" key="1">
    <source>
        <dbReference type="ARBA" id="ARBA00004651"/>
    </source>
</evidence>
<dbReference type="PANTHER" id="PTHR30086">
    <property type="entry name" value="ARGININE EXPORTER PROTEIN ARGO"/>
    <property type="match status" value="1"/>
</dbReference>
<proteinExistence type="predicted"/>
<feature type="transmembrane region" description="Helical" evidence="6">
    <location>
        <begin position="148"/>
        <end position="168"/>
    </location>
</feature>
<feature type="transmembrane region" description="Helical" evidence="6">
    <location>
        <begin position="64"/>
        <end position="84"/>
    </location>
</feature>
<keyword evidence="2" id="KW-1003">Cell membrane</keyword>
<keyword evidence="8" id="KW-1185">Reference proteome</keyword>
<name>A0A7C9IBW9_9DEIO</name>
<evidence type="ECO:0000256" key="6">
    <source>
        <dbReference type="SAM" id="Phobius"/>
    </source>
</evidence>
<evidence type="ECO:0000256" key="2">
    <source>
        <dbReference type="ARBA" id="ARBA00022475"/>
    </source>
</evidence>